<comment type="caution">
    <text evidence="2">The sequence shown here is derived from an EMBL/GenBank/DDBJ whole genome shotgun (WGS) entry which is preliminary data.</text>
</comment>
<name>A0A840UYL0_9BACT</name>
<dbReference type="EMBL" id="JACHEO010000001">
    <property type="protein sequence ID" value="MBB5346590.1"/>
    <property type="molecule type" value="Genomic_DNA"/>
</dbReference>
<reference evidence="2 3" key="1">
    <citation type="submission" date="2020-08" db="EMBL/GenBank/DDBJ databases">
        <title>Genomic Encyclopedia of Type Strains, Phase IV (KMG-IV): sequencing the most valuable type-strain genomes for metagenomic binning, comparative biology and taxonomic classification.</title>
        <authorList>
            <person name="Goeker M."/>
        </authorList>
    </citation>
    <scope>NUCLEOTIDE SEQUENCE [LARGE SCALE GENOMIC DNA]</scope>
    <source>
        <strain evidence="2 3">DSM 28570</strain>
    </source>
</reference>
<proteinExistence type="predicted"/>
<dbReference type="SUPFAM" id="SSF53448">
    <property type="entry name" value="Nucleotide-diphospho-sugar transferases"/>
    <property type="match status" value="2"/>
</dbReference>
<dbReference type="Proteomes" id="UP000539642">
    <property type="component" value="Unassembled WGS sequence"/>
</dbReference>
<dbReference type="RefSeq" id="WP_183347548.1">
    <property type="nucleotide sequence ID" value="NZ_JACHEO010000001.1"/>
</dbReference>
<accession>A0A840UYL0</accession>
<dbReference type="CDD" id="cd04184">
    <property type="entry name" value="GT2_RfbC_Mx_like"/>
    <property type="match status" value="1"/>
</dbReference>
<evidence type="ECO:0000313" key="3">
    <source>
        <dbReference type="Proteomes" id="UP000539642"/>
    </source>
</evidence>
<dbReference type="PANTHER" id="PTHR43685:SF2">
    <property type="entry name" value="GLYCOSYLTRANSFERASE 2-LIKE DOMAIN-CONTAINING PROTEIN"/>
    <property type="match status" value="1"/>
</dbReference>
<protein>
    <submittedName>
        <fullName evidence="2">Glycosyltransferase involved in cell wall biosynthesis</fullName>
    </submittedName>
</protein>
<feature type="domain" description="Glycosyltransferase 2-like" evidence="1">
    <location>
        <begin position="254"/>
        <end position="385"/>
    </location>
</feature>
<dbReference type="GO" id="GO:0016740">
    <property type="term" value="F:transferase activity"/>
    <property type="evidence" value="ECO:0007669"/>
    <property type="project" value="UniProtKB-KW"/>
</dbReference>
<organism evidence="2 3">
    <name type="scientific">Desulfoprunum benzoelyticum</name>
    <dbReference type="NCBI Taxonomy" id="1506996"/>
    <lineage>
        <taxon>Bacteria</taxon>
        <taxon>Pseudomonadati</taxon>
        <taxon>Thermodesulfobacteriota</taxon>
        <taxon>Desulfobulbia</taxon>
        <taxon>Desulfobulbales</taxon>
        <taxon>Desulfobulbaceae</taxon>
        <taxon>Desulfoprunum</taxon>
    </lineage>
</organism>
<dbReference type="Gene3D" id="3.90.550.10">
    <property type="entry name" value="Spore Coat Polysaccharide Biosynthesis Protein SpsA, Chain A"/>
    <property type="match status" value="2"/>
</dbReference>
<keyword evidence="3" id="KW-1185">Reference proteome</keyword>
<evidence type="ECO:0000313" key="2">
    <source>
        <dbReference type="EMBL" id="MBB5346590.1"/>
    </source>
</evidence>
<dbReference type="AlphaFoldDB" id="A0A840UYL0"/>
<dbReference type="InterPro" id="IPR050834">
    <property type="entry name" value="Glycosyltransf_2"/>
</dbReference>
<dbReference type="Pfam" id="PF00535">
    <property type="entry name" value="Glycos_transf_2"/>
    <property type="match status" value="2"/>
</dbReference>
<dbReference type="InterPro" id="IPR029044">
    <property type="entry name" value="Nucleotide-diphossugar_trans"/>
</dbReference>
<sequence length="785" mass="89181">MHYIRGGWREGRCPGPLFDIGYYNGQPTEEEAGASEPVQHFISKGWRRGKKPNPLFDPLFYARENGDLDFTGIDPLSHFISKGWREGRQPRPYFDPLYYLQQYQDVAAGGLDPLSHYLQIGRGESRRTSLYFDPAWYIDRTPVLADSAEDILLHYDEYGIREGKSPIPVFDPLFYRASLEGEIGEAEDPLAHYLRSGEKEGRRPCPWFDPVYYRERYLGDGSVSSLGHYLAEGVSQGLYPNRKIAELPQKPTISVIVPVCNAAAHHLNNCIRSVLHQSYPHWQLCLADDGSTQAHVRPLLEEWAARDQRIRIIFLETNRGIAGATNAAAALAEGDYLSFLGSDDELAPECLFRIVQAAADTGADLLYTDEDLIGDDGRRFSVFHKPDYNPELLLCHNYVTHFVATARKLWHEVGGCADDKSGAQDYDLFLRLSEKARQIVHLPEILYHWRASETSTSIDHSRKEYAAEAGRRSVVDALQRREIEGEVLPTEFKYYYRVKRELYLLPLLSLVVRWTGDRDGLREWIGNLVRRTEYSNYEMVLVVDQDIIDPGLEEQLLTLDQPVRLIVADRQGGLAAHYNDALAHCDGDYVVFVRDDLAINDGYWLSALVEYCQRPDTGIVAGRVDGDDADVPEVTPIPDIDNDSPRYYARFLQQASVLLNGLHCPQNVWAPSWDCCAVNRDLFDACNGFDAARFPDLFAMHDLGFKCLAAGFKSYSTPYCRLRLHGDRRNASTGTAESWKREQEIFQGKWRAELAQGDPYYNRGRVQEAGIDMRRFVGWFAGADS</sequence>
<dbReference type="PANTHER" id="PTHR43685">
    <property type="entry name" value="GLYCOSYLTRANSFERASE"/>
    <property type="match status" value="1"/>
</dbReference>
<feature type="domain" description="Glycosyltransferase 2-like" evidence="1">
    <location>
        <begin position="521"/>
        <end position="640"/>
    </location>
</feature>
<keyword evidence="2" id="KW-0808">Transferase</keyword>
<dbReference type="InterPro" id="IPR001173">
    <property type="entry name" value="Glyco_trans_2-like"/>
</dbReference>
<evidence type="ECO:0000259" key="1">
    <source>
        <dbReference type="Pfam" id="PF00535"/>
    </source>
</evidence>
<gene>
    <name evidence="2" type="ORF">HNQ81_000297</name>
</gene>